<dbReference type="SMART" id="SM00174">
    <property type="entry name" value="RHO"/>
    <property type="match status" value="1"/>
</dbReference>
<dbReference type="VEuPathDB" id="VectorBase:PPAI010217"/>
<comment type="similarity">
    <text evidence="1">Belongs to the small GTPase superfamily. Rab family.</text>
</comment>
<dbReference type="GeneID" id="129801849"/>
<dbReference type="SMART" id="SM00175">
    <property type="entry name" value="RAB"/>
    <property type="match status" value="1"/>
</dbReference>
<dbReference type="OrthoDB" id="63533at2759"/>
<sequence length="252" mass="27266">MKAIEAKIVLLGAQGVGKTSLVVKYISNVYSKDVGPTIGATFFNCRINLEDIKVKMQIWDTAGQERFRSMAPLYYRGANAALLVFDLTNYASFGAVKAWVSELQRNVQEPMVLTLVGSKSDLEEERAVAREEAAVYATSIGGNYFETSAVTTQGYHCIERVFTQTALGLVRLSQEAKTQIRHYESTESLPSITASLSPLDSALGGGVSLAIESAEDTSEGGVACETGRVENVAFSIDHIAHGNEAKTGCCWY</sequence>
<dbReference type="PANTHER" id="PTHR47978">
    <property type="match status" value="1"/>
</dbReference>
<evidence type="ECO:0000256" key="2">
    <source>
        <dbReference type="ARBA" id="ARBA00022741"/>
    </source>
</evidence>
<dbReference type="EMBL" id="AJVK01007825">
    <property type="status" value="NOT_ANNOTATED_CDS"/>
    <property type="molecule type" value="Genomic_DNA"/>
</dbReference>
<dbReference type="FunFam" id="3.40.50.300:FF:000808">
    <property type="entry name" value="Small GTP-binding protein, putative"/>
    <property type="match status" value="1"/>
</dbReference>
<evidence type="ECO:0000313" key="4">
    <source>
        <dbReference type="Proteomes" id="UP000092462"/>
    </source>
</evidence>
<dbReference type="PRINTS" id="PR00449">
    <property type="entry name" value="RASTRNSFRMNG"/>
</dbReference>
<dbReference type="NCBIfam" id="TIGR00231">
    <property type="entry name" value="small_GTP"/>
    <property type="match status" value="1"/>
</dbReference>
<dbReference type="Gene3D" id="3.40.50.300">
    <property type="entry name" value="P-loop containing nucleotide triphosphate hydrolases"/>
    <property type="match status" value="1"/>
</dbReference>
<dbReference type="RefSeq" id="XP_055703191.1">
    <property type="nucleotide sequence ID" value="XM_055847216.1"/>
</dbReference>
<dbReference type="SUPFAM" id="SSF52540">
    <property type="entry name" value="P-loop containing nucleoside triphosphate hydrolases"/>
    <property type="match status" value="1"/>
</dbReference>
<accession>A0A1B0DNY1</accession>
<keyword evidence="4" id="KW-1185">Reference proteome</keyword>
<dbReference type="SMART" id="SM00173">
    <property type="entry name" value="RAS"/>
    <property type="match status" value="1"/>
</dbReference>
<protein>
    <submittedName>
        <fullName evidence="3">Uncharacterized protein</fullName>
    </submittedName>
</protein>
<name>A0A1B0DNY1_PHLPP</name>
<dbReference type="AlphaFoldDB" id="A0A1B0DNY1"/>
<keyword evidence="2" id="KW-0547">Nucleotide-binding</keyword>
<dbReference type="InterPro" id="IPR001806">
    <property type="entry name" value="Small_GTPase"/>
</dbReference>
<dbReference type="InterPro" id="IPR005225">
    <property type="entry name" value="Small_GTP-bd"/>
</dbReference>
<dbReference type="Pfam" id="PF00071">
    <property type="entry name" value="Ras"/>
    <property type="match status" value="1"/>
</dbReference>
<dbReference type="PROSITE" id="PS51420">
    <property type="entry name" value="RHO"/>
    <property type="match status" value="1"/>
</dbReference>
<reference evidence="3" key="1">
    <citation type="submission" date="2022-08" db="UniProtKB">
        <authorList>
            <consortium name="EnsemblMetazoa"/>
        </authorList>
    </citation>
    <scope>IDENTIFICATION</scope>
    <source>
        <strain evidence="3">Israel</strain>
    </source>
</reference>
<organism evidence="3 4">
    <name type="scientific">Phlebotomus papatasi</name>
    <name type="common">Sandfly</name>
    <dbReference type="NCBI Taxonomy" id="29031"/>
    <lineage>
        <taxon>Eukaryota</taxon>
        <taxon>Metazoa</taxon>
        <taxon>Ecdysozoa</taxon>
        <taxon>Arthropoda</taxon>
        <taxon>Hexapoda</taxon>
        <taxon>Insecta</taxon>
        <taxon>Pterygota</taxon>
        <taxon>Neoptera</taxon>
        <taxon>Endopterygota</taxon>
        <taxon>Diptera</taxon>
        <taxon>Nematocera</taxon>
        <taxon>Psychodoidea</taxon>
        <taxon>Psychodidae</taxon>
        <taxon>Phlebotomus</taxon>
        <taxon>Phlebotomus</taxon>
    </lineage>
</organism>
<dbReference type="GO" id="GO:0005525">
    <property type="term" value="F:GTP binding"/>
    <property type="evidence" value="ECO:0007669"/>
    <property type="project" value="InterPro"/>
</dbReference>
<dbReference type="Proteomes" id="UP000092462">
    <property type="component" value="Unassembled WGS sequence"/>
</dbReference>
<dbReference type="CTD" id="44172"/>
<dbReference type="PROSITE" id="PS51419">
    <property type="entry name" value="RAB"/>
    <property type="match status" value="1"/>
</dbReference>
<dbReference type="VEuPathDB" id="VectorBase:PPAPM1_009977"/>
<dbReference type="EnsemblMetazoa" id="PPAI010217-RA">
    <property type="protein sequence ID" value="PPAI010217-PA"/>
    <property type="gene ID" value="PPAI010217"/>
</dbReference>
<dbReference type="EMBL" id="AJVK01007826">
    <property type="status" value="NOT_ANNOTATED_CDS"/>
    <property type="molecule type" value="Genomic_DNA"/>
</dbReference>
<dbReference type="PROSITE" id="PS51421">
    <property type="entry name" value="RAS"/>
    <property type="match status" value="1"/>
</dbReference>
<evidence type="ECO:0000256" key="1">
    <source>
        <dbReference type="ARBA" id="ARBA00006270"/>
    </source>
</evidence>
<dbReference type="GO" id="GO:0003924">
    <property type="term" value="F:GTPase activity"/>
    <property type="evidence" value="ECO:0007669"/>
    <property type="project" value="InterPro"/>
</dbReference>
<dbReference type="KEGG" id="ppap:129801849"/>
<dbReference type="SMART" id="SM00176">
    <property type="entry name" value="RAN"/>
    <property type="match status" value="1"/>
</dbReference>
<proteinExistence type="inferred from homology"/>
<evidence type="ECO:0000313" key="3">
    <source>
        <dbReference type="EnsemblMetazoa" id="PPAI010217-PA"/>
    </source>
</evidence>
<dbReference type="CDD" id="cd00154">
    <property type="entry name" value="Rab"/>
    <property type="match status" value="1"/>
</dbReference>
<dbReference type="InterPro" id="IPR027417">
    <property type="entry name" value="P-loop_NTPase"/>
</dbReference>